<dbReference type="AlphaFoldDB" id="A0A5A7PRK3"/>
<feature type="compositionally biased region" description="Polar residues" evidence="1">
    <location>
        <begin position="21"/>
        <end position="32"/>
    </location>
</feature>
<proteinExistence type="predicted"/>
<dbReference type="GO" id="GO:0016740">
    <property type="term" value="F:transferase activity"/>
    <property type="evidence" value="ECO:0007669"/>
    <property type="project" value="UniProtKB-KW"/>
</dbReference>
<dbReference type="EMBL" id="BKCP01004961">
    <property type="protein sequence ID" value="GER35286.1"/>
    <property type="molecule type" value="Genomic_DNA"/>
</dbReference>
<accession>A0A5A7PRK3</accession>
<dbReference type="Proteomes" id="UP000325081">
    <property type="component" value="Unassembled WGS sequence"/>
</dbReference>
<evidence type="ECO:0000313" key="2">
    <source>
        <dbReference type="EMBL" id="GER35286.1"/>
    </source>
</evidence>
<evidence type="ECO:0000256" key="1">
    <source>
        <dbReference type="SAM" id="MobiDB-lite"/>
    </source>
</evidence>
<reference evidence="3" key="1">
    <citation type="journal article" date="2019" name="Curr. Biol.">
        <title>Genome Sequence of Striga asiatica Provides Insight into the Evolution of Plant Parasitism.</title>
        <authorList>
            <person name="Yoshida S."/>
            <person name="Kim S."/>
            <person name="Wafula E.K."/>
            <person name="Tanskanen J."/>
            <person name="Kim Y.M."/>
            <person name="Honaas L."/>
            <person name="Yang Z."/>
            <person name="Spallek T."/>
            <person name="Conn C.E."/>
            <person name="Ichihashi Y."/>
            <person name="Cheong K."/>
            <person name="Cui S."/>
            <person name="Der J.P."/>
            <person name="Gundlach H."/>
            <person name="Jiao Y."/>
            <person name="Hori C."/>
            <person name="Ishida J.K."/>
            <person name="Kasahara H."/>
            <person name="Kiba T."/>
            <person name="Kim M.S."/>
            <person name="Koo N."/>
            <person name="Laohavisit A."/>
            <person name="Lee Y.H."/>
            <person name="Lumba S."/>
            <person name="McCourt P."/>
            <person name="Mortimer J.C."/>
            <person name="Mutuku J.M."/>
            <person name="Nomura T."/>
            <person name="Sasaki-Sekimoto Y."/>
            <person name="Seto Y."/>
            <person name="Wang Y."/>
            <person name="Wakatake T."/>
            <person name="Sakakibara H."/>
            <person name="Demura T."/>
            <person name="Yamaguchi S."/>
            <person name="Yoneyama K."/>
            <person name="Manabe R.I."/>
            <person name="Nelson D.C."/>
            <person name="Schulman A.H."/>
            <person name="Timko M.P."/>
            <person name="dePamphilis C.W."/>
            <person name="Choi D."/>
            <person name="Shirasu K."/>
        </authorList>
    </citation>
    <scope>NUCLEOTIDE SEQUENCE [LARGE SCALE GENOMIC DNA]</scope>
    <source>
        <strain evidence="3">cv. UVA1</strain>
    </source>
</reference>
<gene>
    <name evidence="2" type="ORF">STAS_11554</name>
</gene>
<keyword evidence="3" id="KW-1185">Reference proteome</keyword>
<protein>
    <submittedName>
        <fullName evidence="2">Glycosyltransferase 48 kDa subunit-like protein</fullName>
    </submittedName>
</protein>
<sequence length="204" mass="22811">MISRSYRRLPSSSGRSKRDGSTSISNSRTIPSSPCGDTGSTCMMSSSSSRRPKDNTRILISGSLSMFSNRFFRSGVQKAGVTSKLLVDPLAEMHLLEGVYFSQREYCLMSLKRALQGNDLLCRDSEMSDLGLLDIESLIKHVKEKRGVKGFEGGDSRHRYFLSERAGLFCEYCWRGDATQSPPDKRCGNIQKHHGKSELIISKR</sequence>
<evidence type="ECO:0000313" key="3">
    <source>
        <dbReference type="Proteomes" id="UP000325081"/>
    </source>
</evidence>
<dbReference type="OrthoDB" id="29105at2759"/>
<organism evidence="2 3">
    <name type="scientific">Striga asiatica</name>
    <name type="common">Asiatic witchweed</name>
    <name type="synonym">Buchnera asiatica</name>
    <dbReference type="NCBI Taxonomy" id="4170"/>
    <lineage>
        <taxon>Eukaryota</taxon>
        <taxon>Viridiplantae</taxon>
        <taxon>Streptophyta</taxon>
        <taxon>Embryophyta</taxon>
        <taxon>Tracheophyta</taxon>
        <taxon>Spermatophyta</taxon>
        <taxon>Magnoliopsida</taxon>
        <taxon>eudicotyledons</taxon>
        <taxon>Gunneridae</taxon>
        <taxon>Pentapetalae</taxon>
        <taxon>asterids</taxon>
        <taxon>lamiids</taxon>
        <taxon>Lamiales</taxon>
        <taxon>Orobanchaceae</taxon>
        <taxon>Buchnereae</taxon>
        <taxon>Striga</taxon>
    </lineage>
</organism>
<keyword evidence="2" id="KW-0808">Transferase</keyword>
<comment type="caution">
    <text evidence="2">The sequence shown here is derived from an EMBL/GenBank/DDBJ whole genome shotgun (WGS) entry which is preliminary data.</text>
</comment>
<feature type="region of interest" description="Disordered" evidence="1">
    <location>
        <begin position="1"/>
        <end position="55"/>
    </location>
</feature>
<name>A0A5A7PRK3_STRAF</name>